<dbReference type="Pfam" id="PF06108">
    <property type="entry name" value="DUF952"/>
    <property type="match status" value="1"/>
</dbReference>
<comment type="caution">
    <text evidence="1">The sequence shown here is derived from an EMBL/GenBank/DDBJ whole genome shotgun (WGS) entry which is preliminary data.</text>
</comment>
<dbReference type="PANTHER" id="PTHR34129">
    <property type="entry name" value="BLR1139 PROTEIN"/>
    <property type="match status" value="1"/>
</dbReference>
<keyword evidence="2" id="KW-1185">Reference proteome</keyword>
<dbReference type="Gene3D" id="3.20.170.20">
    <property type="entry name" value="Protein of unknown function DUF952"/>
    <property type="match status" value="1"/>
</dbReference>
<dbReference type="PANTHER" id="PTHR34129:SF1">
    <property type="entry name" value="DUF952 DOMAIN-CONTAINING PROTEIN"/>
    <property type="match status" value="1"/>
</dbReference>
<evidence type="ECO:0000313" key="2">
    <source>
        <dbReference type="Proteomes" id="UP001428817"/>
    </source>
</evidence>
<dbReference type="SUPFAM" id="SSF56399">
    <property type="entry name" value="ADP-ribosylation"/>
    <property type="match status" value="1"/>
</dbReference>
<evidence type="ECO:0000313" key="1">
    <source>
        <dbReference type="EMBL" id="GAA5165041.1"/>
    </source>
</evidence>
<dbReference type="Proteomes" id="UP001428817">
    <property type="component" value="Unassembled WGS sequence"/>
</dbReference>
<dbReference type="EMBL" id="BAABJP010000030">
    <property type="protein sequence ID" value="GAA5165041.1"/>
    <property type="molecule type" value="Genomic_DNA"/>
</dbReference>
<organism evidence="1 2">
    <name type="scientific">Pseudonocardia eucalypti</name>
    <dbReference type="NCBI Taxonomy" id="648755"/>
    <lineage>
        <taxon>Bacteria</taxon>
        <taxon>Bacillati</taxon>
        <taxon>Actinomycetota</taxon>
        <taxon>Actinomycetes</taxon>
        <taxon>Pseudonocardiales</taxon>
        <taxon>Pseudonocardiaceae</taxon>
        <taxon>Pseudonocardia</taxon>
    </lineage>
</organism>
<dbReference type="InterPro" id="IPR009297">
    <property type="entry name" value="DUF952"/>
</dbReference>
<name>A0ABP9QNR1_9PSEU</name>
<accession>A0ABP9QNR1</accession>
<gene>
    <name evidence="1" type="ORF">GCM10023321_54550</name>
</gene>
<reference evidence="2" key="1">
    <citation type="journal article" date="2019" name="Int. J. Syst. Evol. Microbiol.">
        <title>The Global Catalogue of Microorganisms (GCM) 10K type strain sequencing project: providing services to taxonomists for standard genome sequencing and annotation.</title>
        <authorList>
            <consortium name="The Broad Institute Genomics Platform"/>
            <consortium name="The Broad Institute Genome Sequencing Center for Infectious Disease"/>
            <person name="Wu L."/>
            <person name="Ma J."/>
        </authorList>
    </citation>
    <scope>NUCLEOTIDE SEQUENCE [LARGE SCALE GENOMIC DNA]</scope>
    <source>
        <strain evidence="2">JCM 18303</strain>
    </source>
</reference>
<sequence>MIYHIAYRADWAAARAAGRYTVSTRGVSLEEQGYIHASAAGQVAATANRFYAGETGLVVLVIDPEALSSPVRFEPPAPGVAELFPHIYGPIEVAAVVETVPLTADAEGRFRFSC</sequence>
<protein>
    <submittedName>
        <fullName evidence="1">DUF952 domain-containing protein</fullName>
    </submittedName>
</protein>
<proteinExistence type="predicted"/>
<dbReference type="RefSeq" id="WP_221498207.1">
    <property type="nucleotide sequence ID" value="NZ_BAABJP010000030.1"/>
</dbReference>